<accession>A0A9N7YGY3</accession>
<dbReference type="EMBL" id="CADEAL010000791">
    <property type="protein sequence ID" value="CAB1425283.1"/>
    <property type="molecule type" value="Genomic_DNA"/>
</dbReference>
<dbReference type="AlphaFoldDB" id="A0A9N7YGY3"/>
<feature type="region of interest" description="Disordered" evidence="1">
    <location>
        <begin position="45"/>
        <end position="84"/>
    </location>
</feature>
<dbReference type="Proteomes" id="UP001153269">
    <property type="component" value="Unassembled WGS sequence"/>
</dbReference>
<evidence type="ECO:0000256" key="1">
    <source>
        <dbReference type="SAM" id="MobiDB-lite"/>
    </source>
</evidence>
<gene>
    <name evidence="3" type="ORF">PLEPLA_LOCUS13213</name>
</gene>
<proteinExistence type="predicted"/>
<name>A0A9N7YGY3_PLEPL</name>
<evidence type="ECO:0000313" key="4">
    <source>
        <dbReference type="Proteomes" id="UP001153269"/>
    </source>
</evidence>
<evidence type="ECO:0000256" key="2">
    <source>
        <dbReference type="SAM" id="Phobius"/>
    </source>
</evidence>
<keyword evidence="4" id="KW-1185">Reference proteome</keyword>
<evidence type="ECO:0000313" key="3">
    <source>
        <dbReference type="EMBL" id="CAB1425283.1"/>
    </source>
</evidence>
<sequence>MERVNWSRHILDAVTGMEVAAVVGGGLVVVVVEVVGVTVKGYDLPPLSQSQTGSIPNQTDLPLHPPPSFPKHNDHSPAGSANNGRGDQNLKRLCFAVFVCVSLCMTESAKVNGSM</sequence>
<keyword evidence="2" id="KW-0812">Transmembrane</keyword>
<keyword evidence="2" id="KW-1133">Transmembrane helix</keyword>
<reference evidence="3" key="1">
    <citation type="submission" date="2020-03" db="EMBL/GenBank/DDBJ databases">
        <authorList>
            <person name="Weist P."/>
        </authorList>
    </citation>
    <scope>NUCLEOTIDE SEQUENCE</scope>
</reference>
<comment type="caution">
    <text evidence="3">The sequence shown here is derived from an EMBL/GenBank/DDBJ whole genome shotgun (WGS) entry which is preliminary data.</text>
</comment>
<organism evidence="3 4">
    <name type="scientific">Pleuronectes platessa</name>
    <name type="common">European plaice</name>
    <dbReference type="NCBI Taxonomy" id="8262"/>
    <lineage>
        <taxon>Eukaryota</taxon>
        <taxon>Metazoa</taxon>
        <taxon>Chordata</taxon>
        <taxon>Craniata</taxon>
        <taxon>Vertebrata</taxon>
        <taxon>Euteleostomi</taxon>
        <taxon>Actinopterygii</taxon>
        <taxon>Neopterygii</taxon>
        <taxon>Teleostei</taxon>
        <taxon>Neoteleostei</taxon>
        <taxon>Acanthomorphata</taxon>
        <taxon>Carangaria</taxon>
        <taxon>Pleuronectiformes</taxon>
        <taxon>Pleuronectoidei</taxon>
        <taxon>Pleuronectidae</taxon>
        <taxon>Pleuronectes</taxon>
    </lineage>
</organism>
<keyword evidence="2" id="KW-0472">Membrane</keyword>
<feature type="compositionally biased region" description="Polar residues" evidence="1">
    <location>
        <begin position="47"/>
        <end position="60"/>
    </location>
</feature>
<feature type="transmembrane region" description="Helical" evidence="2">
    <location>
        <begin position="20"/>
        <end position="39"/>
    </location>
</feature>
<protein>
    <submittedName>
        <fullName evidence="3">Uncharacterized protein</fullName>
    </submittedName>
</protein>